<evidence type="ECO:0000256" key="6">
    <source>
        <dbReference type="SAM" id="Phobius"/>
    </source>
</evidence>
<keyword evidence="4 6" id="KW-1133">Transmembrane helix</keyword>
<sequence length="685" mass="74699">MRVKGFYRMGRLCVWLLGWLLISVAGLCRAEPVIDADHVRISWLAPSQMGLASSQKTLGILFEVDPHWHVYWRNPGDSGAAPRFDWRGNYASVSEPLWPFPARLPVAHLTNLGYEGDVAYLFQLVLPETPDEHLEVRVDLEWLVCQEECIPGFGSLSLQVPLVDGRDVWDSASESLLAHFKARVPLVVDDGQAQVPWQLAKAVVSNGNRTLALHLHSADANAPEPQVYPLDGAFVTAAAPQTVNKGMERILTFTLEPAAPVPEHLGFVAVSGDRAWEWSAVSLTVGGEIVNPVSEPLWWLLLLAFAGGVLLNLMPCVFPVLSIKLFSLMKTREAALALRVREGLLYSAGVLATFALLGLSFLLLRAAGAGIGWGFQLQSPWIVLGLAILFWLMALSFIGAFEFGHSLMALAGRSSASGSFMTGVLAVFVAAPCTGPFMGAALGASASLPPLSAMAIFIGLGAGLAAPFLLLAVSPRLSALLPKPGPWMERLRQLLAFPLFATVLWLLWVLDELLGQQTWLVASALLLSLAFALWLGQGAGRKMKAFAWILALIVLVIGFRQLPTEPSASVQPTASAWRGYDPDLVQQALDEGRPVFIDYTAAWCITCQVNKKLVLDTDEIQNLFAERQVLLIRADWTRYDQRITQALATLGRNSVPVYAYYPAGSRSPELLPQVLTPALVREHLR</sequence>
<dbReference type="Proteomes" id="UP000001036">
    <property type="component" value="Chromosome"/>
</dbReference>
<gene>
    <name evidence="9" type="ordered locus">CJA_3159</name>
</gene>
<dbReference type="Pfam" id="PF13899">
    <property type="entry name" value="Thioredoxin_7"/>
    <property type="match status" value="1"/>
</dbReference>
<keyword evidence="2 6" id="KW-0812">Transmembrane</keyword>
<evidence type="ECO:0000259" key="8">
    <source>
        <dbReference type="Pfam" id="PF11412"/>
    </source>
</evidence>
<dbReference type="CDD" id="cd02953">
    <property type="entry name" value="DsbDgamma"/>
    <property type="match status" value="1"/>
</dbReference>
<feature type="transmembrane region" description="Helical" evidence="6">
    <location>
        <begin position="516"/>
        <end position="536"/>
    </location>
</feature>
<protein>
    <submittedName>
        <fullName evidence="9">Thiol-disulfide interchange protein DsbD homolog</fullName>
    </submittedName>
</protein>
<proteinExistence type="predicted"/>
<evidence type="ECO:0000256" key="4">
    <source>
        <dbReference type="ARBA" id="ARBA00022989"/>
    </source>
</evidence>
<feature type="transmembrane region" description="Helical" evidence="6">
    <location>
        <begin position="344"/>
        <end position="375"/>
    </location>
</feature>
<dbReference type="EMBL" id="CP000934">
    <property type="protein sequence ID" value="ACE86090.1"/>
    <property type="molecule type" value="Genomic_DNA"/>
</dbReference>
<evidence type="ECO:0000256" key="5">
    <source>
        <dbReference type="ARBA" id="ARBA00023136"/>
    </source>
</evidence>
<keyword evidence="3" id="KW-0201">Cytochrome c-type biogenesis</keyword>
<dbReference type="PANTHER" id="PTHR32234:SF3">
    <property type="entry name" value="SUPPRESSION OF COPPER SENSITIVITY PROTEIN"/>
    <property type="match status" value="1"/>
</dbReference>
<evidence type="ECO:0000259" key="7">
    <source>
        <dbReference type="Pfam" id="PF02683"/>
    </source>
</evidence>
<dbReference type="Gene3D" id="3.40.30.10">
    <property type="entry name" value="Glutaredoxin"/>
    <property type="match status" value="1"/>
</dbReference>
<feature type="transmembrane region" description="Helical" evidence="6">
    <location>
        <begin position="545"/>
        <end position="562"/>
    </location>
</feature>
<keyword evidence="5 6" id="KW-0472">Membrane</keyword>
<dbReference type="RefSeq" id="WP_012488736.1">
    <property type="nucleotide sequence ID" value="NC_010995.1"/>
</dbReference>
<evidence type="ECO:0000256" key="3">
    <source>
        <dbReference type="ARBA" id="ARBA00022748"/>
    </source>
</evidence>
<feature type="transmembrane region" description="Helical" evidence="6">
    <location>
        <begin position="451"/>
        <end position="473"/>
    </location>
</feature>
<feature type="transmembrane region" description="Helical" evidence="6">
    <location>
        <begin position="297"/>
        <end position="323"/>
    </location>
</feature>
<dbReference type="PANTHER" id="PTHR32234">
    <property type="entry name" value="THIOL:DISULFIDE INTERCHANGE PROTEIN DSBD"/>
    <property type="match status" value="1"/>
</dbReference>
<accession>B3PDV6</accession>
<dbReference type="GO" id="GO:0017004">
    <property type="term" value="P:cytochrome complex assembly"/>
    <property type="evidence" value="ECO:0007669"/>
    <property type="project" value="UniProtKB-KW"/>
</dbReference>
<evidence type="ECO:0000256" key="2">
    <source>
        <dbReference type="ARBA" id="ARBA00022692"/>
    </source>
</evidence>
<evidence type="ECO:0000313" key="9">
    <source>
        <dbReference type="EMBL" id="ACE86090.1"/>
    </source>
</evidence>
<dbReference type="eggNOG" id="COG4233">
    <property type="taxonomic scope" value="Bacteria"/>
</dbReference>
<dbReference type="GO" id="GO:0045454">
    <property type="term" value="P:cell redox homeostasis"/>
    <property type="evidence" value="ECO:0007669"/>
    <property type="project" value="TreeGrafter"/>
</dbReference>
<organism evidence="9 10">
    <name type="scientific">Cellvibrio japonicus (strain Ueda107)</name>
    <name type="common">Pseudomonas fluorescens subsp. cellulosa</name>
    <dbReference type="NCBI Taxonomy" id="498211"/>
    <lineage>
        <taxon>Bacteria</taxon>
        <taxon>Pseudomonadati</taxon>
        <taxon>Pseudomonadota</taxon>
        <taxon>Gammaproteobacteria</taxon>
        <taxon>Cellvibrionales</taxon>
        <taxon>Cellvibrionaceae</taxon>
        <taxon>Cellvibrio</taxon>
    </lineage>
</organism>
<dbReference type="AlphaFoldDB" id="B3PDV6"/>
<dbReference type="GO" id="GO:0015035">
    <property type="term" value="F:protein-disulfide reductase activity"/>
    <property type="evidence" value="ECO:0007669"/>
    <property type="project" value="TreeGrafter"/>
</dbReference>
<feature type="domain" description="Cytochrome C biogenesis protein transmembrane" evidence="7">
    <location>
        <begin position="298"/>
        <end position="507"/>
    </location>
</feature>
<dbReference type="STRING" id="498211.CJA_3159"/>
<dbReference type="KEGG" id="cja:CJA_3159"/>
<dbReference type="eggNOG" id="COG4232">
    <property type="taxonomic scope" value="Bacteria"/>
</dbReference>
<feature type="transmembrane region" description="Helical" evidence="6">
    <location>
        <begin position="381"/>
        <end position="403"/>
    </location>
</feature>
<dbReference type="Pfam" id="PF02683">
    <property type="entry name" value="DsbD_TM"/>
    <property type="match status" value="1"/>
</dbReference>
<dbReference type="Pfam" id="PF11412">
    <property type="entry name" value="DsbD_N"/>
    <property type="match status" value="1"/>
</dbReference>
<dbReference type="HOGENOM" id="CLU_014657_1_1_6"/>
<feature type="transmembrane region" description="Helical" evidence="6">
    <location>
        <begin position="424"/>
        <end position="445"/>
    </location>
</feature>
<feature type="domain" description="Thiol:disulfide interchange protein DsbD N-terminal" evidence="8">
    <location>
        <begin position="52"/>
        <end position="157"/>
    </location>
</feature>
<dbReference type="GO" id="GO:0016020">
    <property type="term" value="C:membrane"/>
    <property type="evidence" value="ECO:0007669"/>
    <property type="project" value="UniProtKB-SubCell"/>
</dbReference>
<dbReference type="InterPro" id="IPR028250">
    <property type="entry name" value="DsbDN"/>
</dbReference>
<evidence type="ECO:0000256" key="1">
    <source>
        <dbReference type="ARBA" id="ARBA00004141"/>
    </source>
</evidence>
<dbReference type="InterPro" id="IPR003834">
    <property type="entry name" value="Cyt_c_assmbl_TM_dom"/>
</dbReference>
<evidence type="ECO:0000313" key="10">
    <source>
        <dbReference type="Proteomes" id="UP000001036"/>
    </source>
</evidence>
<name>B3PDV6_CELJU</name>
<comment type="subcellular location">
    <subcellularLocation>
        <location evidence="1">Membrane</location>
        <topology evidence="1">Multi-pass membrane protein</topology>
    </subcellularLocation>
</comment>
<reference evidence="9 10" key="1">
    <citation type="journal article" date="2008" name="J. Bacteriol.">
        <title>Insights into plant cell wall degradation from the genome sequence of the soil bacterium Cellvibrio japonicus.</title>
        <authorList>
            <person name="Deboy R.T."/>
            <person name="Mongodin E.F."/>
            <person name="Fouts D.E."/>
            <person name="Tailford L.E."/>
            <person name="Khouri H."/>
            <person name="Emerson J.B."/>
            <person name="Mohamoud Y."/>
            <person name="Watkins K."/>
            <person name="Henrissat B."/>
            <person name="Gilbert H.J."/>
            <person name="Nelson K.E."/>
        </authorList>
    </citation>
    <scope>NUCLEOTIDE SEQUENCE [LARGE SCALE GENOMIC DNA]</scope>
    <source>
        <strain evidence="9 10">Ueda107</strain>
    </source>
</reference>
<keyword evidence="10" id="KW-1185">Reference proteome</keyword>
<feature type="transmembrane region" description="Helical" evidence="6">
    <location>
        <begin position="494"/>
        <end position="510"/>
    </location>
</feature>
<dbReference type="InterPro" id="IPR035671">
    <property type="entry name" value="DsbD_gamma"/>
</dbReference>
<dbReference type="SUPFAM" id="SSF52833">
    <property type="entry name" value="Thioredoxin-like"/>
    <property type="match status" value="1"/>
</dbReference>
<dbReference type="InterPro" id="IPR036249">
    <property type="entry name" value="Thioredoxin-like_sf"/>
</dbReference>